<organism evidence="2 3">
    <name type="scientific">Pseudopithomyces chartarum</name>
    <dbReference type="NCBI Taxonomy" id="1892770"/>
    <lineage>
        <taxon>Eukaryota</taxon>
        <taxon>Fungi</taxon>
        <taxon>Dikarya</taxon>
        <taxon>Ascomycota</taxon>
        <taxon>Pezizomycotina</taxon>
        <taxon>Dothideomycetes</taxon>
        <taxon>Pleosporomycetidae</taxon>
        <taxon>Pleosporales</taxon>
        <taxon>Massarineae</taxon>
        <taxon>Didymosphaeriaceae</taxon>
        <taxon>Pseudopithomyces</taxon>
    </lineage>
</organism>
<reference evidence="2 3" key="1">
    <citation type="submission" date="2021-02" db="EMBL/GenBank/DDBJ databases">
        <title>Genome assembly of Pseudopithomyces chartarum.</title>
        <authorList>
            <person name="Jauregui R."/>
            <person name="Singh J."/>
            <person name="Voisey C."/>
        </authorList>
    </citation>
    <scope>NUCLEOTIDE SEQUENCE [LARGE SCALE GENOMIC DNA]</scope>
    <source>
        <strain evidence="2 3">AGR01</strain>
    </source>
</reference>
<accession>A0AAN6M7W5</accession>
<keyword evidence="3" id="KW-1185">Reference proteome</keyword>
<comment type="caution">
    <text evidence="2">The sequence shown here is derived from an EMBL/GenBank/DDBJ whole genome shotgun (WGS) entry which is preliminary data.</text>
</comment>
<dbReference type="Proteomes" id="UP001280581">
    <property type="component" value="Unassembled WGS sequence"/>
</dbReference>
<name>A0AAN6M7W5_9PLEO</name>
<gene>
    <name evidence="2" type="ORF">GRF29_1g1187640</name>
</gene>
<evidence type="ECO:0000313" key="2">
    <source>
        <dbReference type="EMBL" id="KAK3216855.1"/>
    </source>
</evidence>
<feature type="compositionally biased region" description="Basic and acidic residues" evidence="1">
    <location>
        <begin position="615"/>
        <end position="625"/>
    </location>
</feature>
<feature type="region of interest" description="Disordered" evidence="1">
    <location>
        <begin position="588"/>
        <end position="637"/>
    </location>
</feature>
<protein>
    <recommendedName>
        <fullName evidence="4">F-box domain-containing protein</fullName>
    </recommendedName>
</protein>
<proteinExistence type="predicted"/>
<feature type="compositionally biased region" description="Basic residues" evidence="1">
    <location>
        <begin position="626"/>
        <end position="637"/>
    </location>
</feature>
<evidence type="ECO:0000313" key="3">
    <source>
        <dbReference type="Proteomes" id="UP001280581"/>
    </source>
</evidence>
<dbReference type="EMBL" id="WVTA01000001">
    <property type="protein sequence ID" value="KAK3216855.1"/>
    <property type="molecule type" value="Genomic_DNA"/>
</dbReference>
<sequence>MKTPHRARTISKTGLLSLSSELLDQIFELLNTKDRRSFVNANKYLNQEFSKFLYRDLGLLDVASISSSATLASDESTTIGHIDKYSQEPNNILIQYEHSAHSSLHETRLTKILESFSKGDIKRNYVGFTNTTALSKQSVENYQQLLRSIQLPKHTVLPRSRKSDKTSRWGCVLGLAVDEAIPLGEIAPRETKYIYFRPESDINAAISVQRKHSKGIKEIVLFWNDHLRQSGLRIMGVDMFFHMADCIPSYNPKAKFSRFKFLTKIALYAVEIWLLRGISLPATVESLTVAHNFYPLNSLVPRNFGEPQLLRRFLQSKKEKSSLLTEFIHVQRVIWPDAEVEYTDYAAILDLINNTHGMKVQCIQQQLRYDGHLEDFATPTLEIASHRLDERTFNDSEISRFAAQTPLMTKFGLEWNFVREPFFSGSVLPGFISRASSLAKALAPMKRLNTLCLFAGTDQVPSSPSSKAKRAMKQAVQHLGRNLLDQKLPIDLIIVAIRNICYKEKAWEKLSDPYVYRIKAPNGYSGYLKEVEVSQDVELTEEELMDMIPLGADKVIKFKHYEKLKLGKLYMGNREVAAVKEARLKTRAREEHLKQERKRNAGMSNTQIRKRKHLEKRDQLREEMKQRRKKRSDRAGI</sequence>
<evidence type="ECO:0000256" key="1">
    <source>
        <dbReference type="SAM" id="MobiDB-lite"/>
    </source>
</evidence>
<dbReference type="AlphaFoldDB" id="A0AAN6M7W5"/>
<evidence type="ECO:0008006" key="4">
    <source>
        <dbReference type="Google" id="ProtNLM"/>
    </source>
</evidence>